<dbReference type="Proteomes" id="UP000292027">
    <property type="component" value="Unassembled WGS sequence"/>
</dbReference>
<reference evidence="1 2" key="1">
    <citation type="journal article" date="2015" name="Stand. Genomic Sci.">
        <title>Genomic Encyclopedia of Bacterial and Archaeal Type Strains, Phase III: the genomes of soil and plant-associated and newly described type strains.</title>
        <authorList>
            <person name="Whitman W.B."/>
            <person name="Woyke T."/>
            <person name="Klenk H.P."/>
            <person name="Zhou Y."/>
            <person name="Lilburn T.G."/>
            <person name="Beck B.J."/>
            <person name="De Vos P."/>
            <person name="Vandamme P."/>
            <person name="Eisen J.A."/>
            <person name="Garrity G."/>
            <person name="Hugenholtz P."/>
            <person name="Kyrpides N.C."/>
        </authorList>
    </citation>
    <scope>NUCLEOTIDE SEQUENCE [LARGE SCALE GENOMIC DNA]</scope>
    <source>
        <strain evidence="1 2">VKM Ac-2540</strain>
    </source>
</reference>
<organism evidence="1 2">
    <name type="scientific">Kribbella rubisoli</name>
    <dbReference type="NCBI Taxonomy" id="3075929"/>
    <lineage>
        <taxon>Bacteria</taxon>
        <taxon>Bacillati</taxon>
        <taxon>Actinomycetota</taxon>
        <taxon>Actinomycetes</taxon>
        <taxon>Propionibacteriales</taxon>
        <taxon>Kribbellaceae</taxon>
        <taxon>Kribbella</taxon>
    </lineage>
</organism>
<comment type="caution">
    <text evidence="1">The sequence shown here is derived from an EMBL/GenBank/DDBJ whole genome shotgun (WGS) entry which is preliminary data.</text>
</comment>
<name>A0A4Q7XAF2_9ACTN</name>
<gene>
    <name evidence="1" type="ORF">EV645_2301</name>
</gene>
<sequence>MAIAQLENARQQDAIRLYGRNANVQIYTGLQQIYADNAQPKKVFGSVAKRLEAIGTEVKRLYEEKVL</sequence>
<dbReference type="OrthoDB" id="2509690at2"/>
<accession>A0A4Q7XAF2</accession>
<dbReference type="AlphaFoldDB" id="A0A4Q7XAF2"/>
<evidence type="ECO:0000313" key="2">
    <source>
        <dbReference type="Proteomes" id="UP000292027"/>
    </source>
</evidence>
<keyword evidence="2" id="KW-1185">Reference proteome</keyword>
<dbReference type="RefSeq" id="WP_130442411.1">
    <property type="nucleotide sequence ID" value="NZ_SHKR01000011.1"/>
</dbReference>
<dbReference type="EMBL" id="SHKR01000011">
    <property type="protein sequence ID" value="RZU20074.1"/>
    <property type="molecule type" value="Genomic_DNA"/>
</dbReference>
<evidence type="ECO:0000313" key="1">
    <source>
        <dbReference type="EMBL" id="RZU20074.1"/>
    </source>
</evidence>
<proteinExistence type="predicted"/>
<protein>
    <submittedName>
        <fullName evidence="1">Uncharacterized protein</fullName>
    </submittedName>
</protein>